<organism evidence="2 3">
    <name type="scientific">Luteimonas endophytica</name>
    <dbReference type="NCBI Taxonomy" id="3042023"/>
    <lineage>
        <taxon>Bacteria</taxon>
        <taxon>Pseudomonadati</taxon>
        <taxon>Pseudomonadota</taxon>
        <taxon>Gammaproteobacteria</taxon>
        <taxon>Lysobacterales</taxon>
        <taxon>Lysobacteraceae</taxon>
        <taxon>Luteimonas</taxon>
    </lineage>
</organism>
<proteinExistence type="predicted"/>
<dbReference type="EMBL" id="JARXRM010000025">
    <property type="protein sequence ID" value="MDH5822638.1"/>
    <property type="molecule type" value="Genomic_DNA"/>
</dbReference>
<sequence>MSEAPGQPARGAAPGRRTALAAAAWFAVLLLVAALAFYGLCAGYYVAACHDPSGAFGMALLLLVVLPLLGWPVTLALLAALGGAAVALARRRGAVALRQAAIAAVAAGPGCFGLAWLLAGALDVRERCSFGF</sequence>
<comment type="caution">
    <text evidence="2">The sequence shown here is derived from an EMBL/GenBank/DDBJ whole genome shotgun (WGS) entry which is preliminary data.</text>
</comment>
<dbReference type="Proteomes" id="UP001156940">
    <property type="component" value="Unassembled WGS sequence"/>
</dbReference>
<evidence type="ECO:0000256" key="1">
    <source>
        <dbReference type="SAM" id="Phobius"/>
    </source>
</evidence>
<protein>
    <submittedName>
        <fullName evidence="2">Uncharacterized protein</fullName>
    </submittedName>
</protein>
<reference evidence="2 3" key="1">
    <citation type="submission" date="2023-04" db="EMBL/GenBank/DDBJ databases">
        <title>Luteimonas endophyticus RD2P54.</title>
        <authorList>
            <person name="Sun J.-Q."/>
        </authorList>
    </citation>
    <scope>NUCLEOTIDE SEQUENCE [LARGE SCALE GENOMIC DNA]</scope>
    <source>
        <strain evidence="2 3">RD2P54</strain>
    </source>
</reference>
<keyword evidence="1" id="KW-1133">Transmembrane helix</keyword>
<keyword evidence="1" id="KW-0472">Membrane</keyword>
<gene>
    <name evidence="2" type="ORF">QFW77_06480</name>
</gene>
<keyword evidence="1" id="KW-0812">Transmembrane</keyword>
<feature type="transmembrane region" description="Helical" evidence="1">
    <location>
        <begin position="59"/>
        <end position="88"/>
    </location>
</feature>
<evidence type="ECO:0000313" key="2">
    <source>
        <dbReference type="EMBL" id="MDH5822638.1"/>
    </source>
</evidence>
<keyword evidence="3" id="KW-1185">Reference proteome</keyword>
<dbReference type="RefSeq" id="WP_280573581.1">
    <property type="nucleotide sequence ID" value="NZ_JARXRM010000025.1"/>
</dbReference>
<feature type="transmembrane region" description="Helical" evidence="1">
    <location>
        <begin position="100"/>
        <end position="122"/>
    </location>
</feature>
<name>A0ABT6J8V9_9GAMM</name>
<accession>A0ABT6J8V9</accession>
<feature type="transmembrane region" description="Helical" evidence="1">
    <location>
        <begin position="20"/>
        <end position="47"/>
    </location>
</feature>
<evidence type="ECO:0000313" key="3">
    <source>
        <dbReference type="Proteomes" id="UP001156940"/>
    </source>
</evidence>